<dbReference type="GO" id="GO:0016042">
    <property type="term" value="P:lipid catabolic process"/>
    <property type="evidence" value="ECO:0007669"/>
    <property type="project" value="UniProtKB-KW"/>
</dbReference>
<feature type="signal peptide" evidence="7">
    <location>
        <begin position="1"/>
        <end position="20"/>
    </location>
</feature>
<dbReference type="CDD" id="cd09170">
    <property type="entry name" value="PLDc_Nuc"/>
    <property type="match status" value="1"/>
</dbReference>
<dbReference type="InterPro" id="IPR025202">
    <property type="entry name" value="PLD-like_dom"/>
</dbReference>
<dbReference type="EMBL" id="FRCX01000005">
    <property type="protein sequence ID" value="SHN18434.1"/>
    <property type="molecule type" value="Genomic_DNA"/>
</dbReference>
<evidence type="ECO:0000313" key="9">
    <source>
        <dbReference type="EMBL" id="SHN18434.1"/>
    </source>
</evidence>
<sequence>MTRFTIMFSVAMALASAAQAAPVPQPPLIESAFSPDAGAEALVLKVIDTSVTTLRLAAYSFSSPAVTQALLKARQRGVDVKVLADYRRNQKKINLAALRQLVQAGIPVRTVSVYALHHDKYIVADDHTVQNGSFNYTQDAALSNSENVLVVWNDTQLARAYLRHWEDRWGKGVDYQ</sequence>
<comment type="similarity">
    <text evidence="2">Belongs to the phospholipase D family.</text>
</comment>
<evidence type="ECO:0000256" key="2">
    <source>
        <dbReference type="ARBA" id="ARBA00008664"/>
    </source>
</evidence>
<gene>
    <name evidence="9" type="ORF">SAMN05192549_105221</name>
</gene>
<name>A0A1M7PMW6_9BURK</name>
<evidence type="ECO:0000256" key="5">
    <source>
        <dbReference type="ARBA" id="ARBA00022963"/>
    </source>
</evidence>
<evidence type="ECO:0000256" key="4">
    <source>
        <dbReference type="ARBA" id="ARBA00022801"/>
    </source>
</evidence>
<keyword evidence="5" id="KW-0442">Lipid degradation</keyword>
<dbReference type="InterPro" id="IPR051406">
    <property type="entry name" value="PLD_domain"/>
</dbReference>
<keyword evidence="10" id="KW-1185">Reference proteome</keyword>
<dbReference type="Gene3D" id="3.30.870.10">
    <property type="entry name" value="Endonuclease Chain A"/>
    <property type="match status" value="1"/>
</dbReference>
<dbReference type="Proteomes" id="UP000184339">
    <property type="component" value="Unassembled WGS sequence"/>
</dbReference>
<dbReference type="AlphaFoldDB" id="A0A1M7PMW6"/>
<keyword evidence="6" id="KW-0443">Lipid metabolism</keyword>
<dbReference type="STRING" id="551987.SAMN05192549_105221"/>
<evidence type="ECO:0000256" key="3">
    <source>
        <dbReference type="ARBA" id="ARBA00012027"/>
    </source>
</evidence>
<keyword evidence="7" id="KW-0732">Signal</keyword>
<dbReference type="InterPro" id="IPR001736">
    <property type="entry name" value="PLipase_D/transphosphatidylase"/>
</dbReference>
<evidence type="ECO:0000256" key="1">
    <source>
        <dbReference type="ARBA" id="ARBA00000798"/>
    </source>
</evidence>
<comment type="catalytic activity">
    <reaction evidence="1">
        <text>a 1,2-diacyl-sn-glycero-3-phosphocholine + H2O = a 1,2-diacyl-sn-glycero-3-phosphate + choline + H(+)</text>
        <dbReference type="Rhea" id="RHEA:14445"/>
        <dbReference type="ChEBI" id="CHEBI:15354"/>
        <dbReference type="ChEBI" id="CHEBI:15377"/>
        <dbReference type="ChEBI" id="CHEBI:15378"/>
        <dbReference type="ChEBI" id="CHEBI:57643"/>
        <dbReference type="ChEBI" id="CHEBI:58608"/>
        <dbReference type="EC" id="3.1.4.4"/>
    </reaction>
</comment>
<dbReference type="SUPFAM" id="SSF56024">
    <property type="entry name" value="Phospholipase D/nuclease"/>
    <property type="match status" value="1"/>
</dbReference>
<dbReference type="GO" id="GO:0004630">
    <property type="term" value="F:phospholipase D activity"/>
    <property type="evidence" value="ECO:0007669"/>
    <property type="project" value="UniProtKB-EC"/>
</dbReference>
<feature type="domain" description="PLD phosphodiesterase" evidence="8">
    <location>
        <begin position="113"/>
        <end position="140"/>
    </location>
</feature>
<dbReference type="GO" id="GO:0006793">
    <property type="term" value="P:phosphorus metabolic process"/>
    <property type="evidence" value="ECO:0007669"/>
    <property type="project" value="UniProtKB-ARBA"/>
</dbReference>
<organism evidence="9 10">
    <name type="scientific">Duganella sacchari</name>
    <dbReference type="NCBI Taxonomy" id="551987"/>
    <lineage>
        <taxon>Bacteria</taxon>
        <taxon>Pseudomonadati</taxon>
        <taxon>Pseudomonadota</taxon>
        <taxon>Betaproteobacteria</taxon>
        <taxon>Burkholderiales</taxon>
        <taxon>Oxalobacteraceae</taxon>
        <taxon>Telluria group</taxon>
        <taxon>Duganella</taxon>
    </lineage>
</organism>
<evidence type="ECO:0000259" key="8">
    <source>
        <dbReference type="PROSITE" id="PS50035"/>
    </source>
</evidence>
<reference evidence="10" key="1">
    <citation type="submission" date="2016-11" db="EMBL/GenBank/DDBJ databases">
        <authorList>
            <person name="Varghese N."/>
            <person name="Submissions S."/>
        </authorList>
    </citation>
    <scope>NUCLEOTIDE SEQUENCE [LARGE SCALE GENOMIC DNA]</scope>
    <source>
        <strain evidence="10">Sac-22</strain>
    </source>
</reference>
<proteinExistence type="inferred from homology"/>
<dbReference type="PROSITE" id="PS50035">
    <property type="entry name" value="PLD"/>
    <property type="match status" value="1"/>
</dbReference>
<keyword evidence="4" id="KW-0378">Hydrolase</keyword>
<evidence type="ECO:0000256" key="7">
    <source>
        <dbReference type="SAM" id="SignalP"/>
    </source>
</evidence>
<protein>
    <recommendedName>
        <fullName evidence="3">phospholipase D</fullName>
        <ecNumber evidence="3">3.1.4.4</ecNumber>
    </recommendedName>
</protein>
<evidence type="ECO:0000256" key="6">
    <source>
        <dbReference type="ARBA" id="ARBA00023098"/>
    </source>
</evidence>
<feature type="chain" id="PRO_5012138943" description="phospholipase D" evidence="7">
    <location>
        <begin position="21"/>
        <end position="176"/>
    </location>
</feature>
<dbReference type="Pfam" id="PF13091">
    <property type="entry name" value="PLDc_2"/>
    <property type="match status" value="1"/>
</dbReference>
<accession>A0A1M7PMW6</accession>
<dbReference type="EC" id="3.1.4.4" evidence="3"/>
<dbReference type="RefSeq" id="WP_229255694.1">
    <property type="nucleotide sequence ID" value="NZ_FRCX01000005.1"/>
</dbReference>
<dbReference type="GO" id="GO:0016891">
    <property type="term" value="F:RNA endonuclease activity producing 5'-phosphomonoesters, hydrolytic mechanism"/>
    <property type="evidence" value="ECO:0007669"/>
    <property type="project" value="TreeGrafter"/>
</dbReference>
<evidence type="ECO:0000313" key="10">
    <source>
        <dbReference type="Proteomes" id="UP000184339"/>
    </source>
</evidence>
<dbReference type="PANTHER" id="PTHR43856">
    <property type="entry name" value="CARDIOLIPIN HYDROLASE"/>
    <property type="match status" value="1"/>
</dbReference>
<dbReference type="PANTHER" id="PTHR43856:SF1">
    <property type="entry name" value="MITOCHONDRIAL CARDIOLIPIN HYDROLASE"/>
    <property type="match status" value="1"/>
</dbReference>